<dbReference type="GO" id="GO:0005886">
    <property type="term" value="C:plasma membrane"/>
    <property type="evidence" value="ECO:0007669"/>
    <property type="project" value="UniProtKB-SubCell"/>
</dbReference>
<evidence type="ECO:0000256" key="1">
    <source>
        <dbReference type="ARBA" id="ARBA00004651"/>
    </source>
</evidence>
<dbReference type="InterPro" id="IPR008276">
    <property type="entry name" value="C_nuclsd_transpt"/>
</dbReference>
<keyword evidence="3" id="KW-1003">Cell membrane</keyword>
<protein>
    <submittedName>
        <fullName evidence="7">Uncharacterized protein</fullName>
    </submittedName>
</protein>
<dbReference type="Proteomes" id="UP000749559">
    <property type="component" value="Unassembled WGS sequence"/>
</dbReference>
<dbReference type="InterPro" id="IPR002668">
    <property type="entry name" value="CNT_N_dom"/>
</dbReference>
<evidence type="ECO:0000256" key="2">
    <source>
        <dbReference type="ARBA" id="ARBA00009033"/>
    </source>
</evidence>
<dbReference type="InterPro" id="IPR011657">
    <property type="entry name" value="CNT_C_dom"/>
</dbReference>
<comment type="caution">
    <text evidence="7">The sequence shown here is derived from an EMBL/GenBank/DDBJ whole genome shotgun (WGS) entry which is preliminary data.</text>
</comment>
<dbReference type="AlphaFoldDB" id="A0A8J1TIB7"/>
<proteinExistence type="inferred from homology"/>
<dbReference type="PANTHER" id="PTHR10590:SF4">
    <property type="entry name" value="SOLUTE CARRIER FAMILY 28 MEMBER 3"/>
    <property type="match status" value="1"/>
</dbReference>
<evidence type="ECO:0000256" key="3">
    <source>
        <dbReference type="ARBA" id="ARBA00022475"/>
    </source>
</evidence>
<dbReference type="OrthoDB" id="6075923at2759"/>
<keyword evidence="4" id="KW-0812">Transmembrane</keyword>
<comment type="similarity">
    <text evidence="2">Belongs to the concentrative nucleoside transporter (CNT) (TC 2.A.41) family.</text>
</comment>
<dbReference type="EMBL" id="CAIIXF020000002">
    <property type="protein sequence ID" value="CAH1777708.1"/>
    <property type="molecule type" value="Genomic_DNA"/>
</dbReference>
<evidence type="ECO:0000313" key="8">
    <source>
        <dbReference type="Proteomes" id="UP000749559"/>
    </source>
</evidence>
<dbReference type="Pfam" id="PF07662">
    <property type="entry name" value="Nucleos_tra2_C"/>
    <property type="match status" value="1"/>
</dbReference>
<dbReference type="PANTHER" id="PTHR10590">
    <property type="entry name" value="SODIUM/NUCLEOSIDE COTRANSPORTER"/>
    <property type="match status" value="1"/>
</dbReference>
<dbReference type="InterPro" id="IPR011642">
    <property type="entry name" value="Gate_dom"/>
</dbReference>
<dbReference type="Pfam" id="PF07670">
    <property type="entry name" value="Gate"/>
    <property type="match status" value="1"/>
</dbReference>
<dbReference type="Pfam" id="PF01773">
    <property type="entry name" value="Nucleos_tra2_N"/>
    <property type="match status" value="1"/>
</dbReference>
<organism evidence="7 8">
    <name type="scientific">Owenia fusiformis</name>
    <name type="common">Polychaete worm</name>
    <dbReference type="NCBI Taxonomy" id="6347"/>
    <lineage>
        <taxon>Eukaryota</taxon>
        <taxon>Metazoa</taxon>
        <taxon>Spiralia</taxon>
        <taxon>Lophotrochozoa</taxon>
        <taxon>Annelida</taxon>
        <taxon>Polychaeta</taxon>
        <taxon>Sedentaria</taxon>
        <taxon>Canalipalpata</taxon>
        <taxon>Sabellida</taxon>
        <taxon>Oweniida</taxon>
        <taxon>Oweniidae</taxon>
        <taxon>Owenia</taxon>
    </lineage>
</organism>
<evidence type="ECO:0000313" key="7">
    <source>
        <dbReference type="EMBL" id="CAH1777708.1"/>
    </source>
</evidence>
<reference evidence="7" key="1">
    <citation type="submission" date="2022-03" db="EMBL/GenBank/DDBJ databases">
        <authorList>
            <person name="Martin C."/>
        </authorList>
    </citation>
    <scope>NUCLEOTIDE SEQUENCE</scope>
</reference>
<name>A0A8J1TIB7_OWEFU</name>
<gene>
    <name evidence="7" type="ORF">OFUS_LOCUS4712</name>
</gene>
<evidence type="ECO:0000256" key="5">
    <source>
        <dbReference type="ARBA" id="ARBA00022989"/>
    </source>
</evidence>
<keyword evidence="6" id="KW-0472">Membrane</keyword>
<dbReference type="GO" id="GO:0005415">
    <property type="term" value="F:nucleoside:sodium symporter activity"/>
    <property type="evidence" value="ECO:0007669"/>
    <property type="project" value="TreeGrafter"/>
</dbReference>
<comment type="subcellular location">
    <subcellularLocation>
        <location evidence="1">Cell membrane</location>
        <topology evidence="1">Multi-pass membrane protein</topology>
    </subcellularLocation>
</comment>
<accession>A0A8J1TIB7</accession>
<keyword evidence="8" id="KW-1185">Reference proteome</keyword>
<keyword evidence="5" id="KW-1133">Transmembrane helix</keyword>
<evidence type="ECO:0000256" key="6">
    <source>
        <dbReference type="ARBA" id="ARBA00023136"/>
    </source>
</evidence>
<sequence>MSEFVNEIVWVPMDDRAVGNGKVASVYDNINSNEDRSSPSSSQNETPVSYEDLNVEKDNDLLLNGGADAYPINASEKKKHSQEDTKLDLEEDELEDFEDLEFEPNKCMHGIEIAQTAISGIFKKYGKHLRRFAKYGFLVLFFVYFGFAVAYNPTKAKALIVITCLVVLGFLYGEIRDRFGEKIYNCCCKPIEKPLSSKWKYIKWVVYIALIIGIIAFLIFDVGQQPERLVSAGGLAFLYLVAFLSSTNPSKVRWRPVLWGLGLQLIFAIIILRWPAGYVAFKFIGDQVQEFLSNSDEGAKFVFGEKTYLDHPIAMKVLPVIIYFSAVAAVLYYWGVIQWIIGKMAFIMQFTMGTTAVESFSCAANIFISMMEAAVMIKPFVPILTDSELFAVMVGGMTTVAGLAIAIYIEFGAPAQHVLSAAIMSAPAAMALAKVNWPETKVSKTRNANDVNLPPGSEKNSLEAASNGAEQSKKLIATIIVVLISFLGIVSFLNKCLSYFGGLVGHPILSFQNICSYVFYPLAILLGCDPNDAGKVASLIGIKIFVLDAVAFMQLGEYRTLHIITERSAMLTTYALIGWSNLAAMTVYMGLMSTLLSPKRKGILTVIGPRAMIISNMASFSTACIAGLLHTGGDEYLGGPAANINSTMNTTLFNNTITNITTQLPDIQMVTGEL</sequence>
<evidence type="ECO:0000256" key="4">
    <source>
        <dbReference type="ARBA" id="ARBA00022692"/>
    </source>
</evidence>